<keyword evidence="1" id="KW-1133">Transmembrane helix</keyword>
<evidence type="ECO:0000313" key="2">
    <source>
        <dbReference type="EMBL" id="KAF6136604.1"/>
    </source>
</evidence>
<dbReference type="Proteomes" id="UP000541444">
    <property type="component" value="Unassembled WGS sequence"/>
</dbReference>
<dbReference type="OrthoDB" id="1915473at2759"/>
<comment type="caution">
    <text evidence="2">The sequence shown here is derived from an EMBL/GenBank/DDBJ whole genome shotgun (WGS) entry which is preliminary data.</text>
</comment>
<sequence>MSQLFWEKSQAWRWLVMKTRDSKPFFYTFAAVCGLIPGAIGYGVMTATNTRTQKLESELRKKSRPDTELRLPRFHPQHRLVPHGVVTPDLCAPWLKRDLGDLRLQTA</sequence>
<proteinExistence type="predicted"/>
<accession>A0A7J7L236</accession>
<protein>
    <submittedName>
        <fullName evidence="2">Uncharacterized protein</fullName>
    </submittedName>
</protein>
<dbReference type="EMBL" id="JACGCM010002686">
    <property type="protein sequence ID" value="KAF6136604.1"/>
    <property type="molecule type" value="Genomic_DNA"/>
</dbReference>
<organism evidence="2 3">
    <name type="scientific">Kingdonia uniflora</name>
    <dbReference type="NCBI Taxonomy" id="39325"/>
    <lineage>
        <taxon>Eukaryota</taxon>
        <taxon>Viridiplantae</taxon>
        <taxon>Streptophyta</taxon>
        <taxon>Embryophyta</taxon>
        <taxon>Tracheophyta</taxon>
        <taxon>Spermatophyta</taxon>
        <taxon>Magnoliopsida</taxon>
        <taxon>Ranunculales</taxon>
        <taxon>Circaeasteraceae</taxon>
        <taxon>Kingdonia</taxon>
    </lineage>
</organism>
<dbReference type="PANTHER" id="PTHR36338">
    <property type="entry name" value="OS02G0495900 PROTEIN"/>
    <property type="match status" value="1"/>
</dbReference>
<keyword evidence="3" id="KW-1185">Reference proteome</keyword>
<reference evidence="2 3" key="1">
    <citation type="journal article" date="2020" name="IScience">
        <title>Genome Sequencing of the Endangered Kingdonia uniflora (Circaeasteraceae, Ranunculales) Reveals Potential Mechanisms of Evolutionary Specialization.</title>
        <authorList>
            <person name="Sun Y."/>
            <person name="Deng T."/>
            <person name="Zhang A."/>
            <person name="Moore M.J."/>
            <person name="Landis J.B."/>
            <person name="Lin N."/>
            <person name="Zhang H."/>
            <person name="Zhang X."/>
            <person name="Huang J."/>
            <person name="Zhang X."/>
            <person name="Sun H."/>
            <person name="Wang H."/>
        </authorList>
    </citation>
    <scope>NUCLEOTIDE SEQUENCE [LARGE SCALE GENOMIC DNA]</scope>
    <source>
        <strain evidence="2">TB1705</strain>
        <tissue evidence="2">Leaf</tissue>
    </source>
</reference>
<name>A0A7J7L236_9MAGN</name>
<feature type="transmembrane region" description="Helical" evidence="1">
    <location>
        <begin position="25"/>
        <end position="45"/>
    </location>
</feature>
<keyword evidence="1" id="KW-0812">Transmembrane</keyword>
<dbReference type="PANTHER" id="PTHR36338:SF1">
    <property type="entry name" value="OS02G0495900 PROTEIN"/>
    <property type="match status" value="1"/>
</dbReference>
<evidence type="ECO:0000313" key="3">
    <source>
        <dbReference type="Proteomes" id="UP000541444"/>
    </source>
</evidence>
<dbReference type="AlphaFoldDB" id="A0A7J7L236"/>
<evidence type="ECO:0000256" key="1">
    <source>
        <dbReference type="SAM" id="Phobius"/>
    </source>
</evidence>
<keyword evidence="1" id="KW-0472">Membrane</keyword>
<gene>
    <name evidence="2" type="ORF">GIB67_016060</name>
</gene>